<dbReference type="RefSeq" id="WP_208844946.1">
    <property type="nucleotide sequence ID" value="NZ_CP072135.1"/>
</dbReference>
<proteinExistence type="predicted"/>
<evidence type="ECO:0000313" key="3">
    <source>
        <dbReference type="EMBL" id="QTH73327.1"/>
    </source>
</evidence>
<protein>
    <submittedName>
        <fullName evidence="3">DUF1311 domain-containing protein</fullName>
    </submittedName>
</protein>
<dbReference type="Gene3D" id="1.20.1270.180">
    <property type="match status" value="1"/>
</dbReference>
<evidence type="ECO:0000259" key="2">
    <source>
        <dbReference type="Pfam" id="PF07007"/>
    </source>
</evidence>
<dbReference type="Proteomes" id="UP000664904">
    <property type="component" value="Plasmid unnamed5"/>
</dbReference>
<name>A0A975DLA9_9GAMM</name>
<keyword evidence="3" id="KW-0614">Plasmid</keyword>
<dbReference type="Pfam" id="PF07007">
    <property type="entry name" value="LprI"/>
    <property type="match status" value="1"/>
</dbReference>
<sequence length="204" mass="23449">MNVLVTLFVLFLSVCVHAEQWDYQESVQYQENHDPSVIWLLDGRKLSVNYDAISWEEVDAWPANKTIILGYRVGLGTVLFDPVSKKQIHVIAGLDKHPLDTLTEQCLEKAYSTLDMAQCYQSARINWDTELNAHYARLMSTLSKEDKRLLEDSQRAWVLFRDAQVKSIRAVYDRDGSVWGLVIAEKEIELTKEQALRLNALSAF</sequence>
<dbReference type="AlphaFoldDB" id="A0A975DLA9"/>
<accession>A0A975DLA9</accession>
<evidence type="ECO:0000256" key="1">
    <source>
        <dbReference type="SAM" id="SignalP"/>
    </source>
</evidence>
<dbReference type="InterPro" id="IPR009739">
    <property type="entry name" value="LprI-like_N"/>
</dbReference>
<keyword evidence="4" id="KW-1185">Reference proteome</keyword>
<reference evidence="3" key="1">
    <citation type="submission" date="2021-03" db="EMBL/GenBank/DDBJ databases">
        <title>Complete Genome of Pseudoalteromonas xiamenensis STKMTI.2, a new potential marine bacterium producing anti-Vibrio compounds.</title>
        <authorList>
            <person name="Handayani D.P."/>
            <person name="Isnansetyo A."/>
            <person name="Istiqomah I."/>
            <person name="Jumina J."/>
        </authorList>
    </citation>
    <scope>NUCLEOTIDE SEQUENCE</scope>
    <source>
        <strain evidence="3">STKMTI.2</strain>
        <plasmid evidence="3">unnamed5</plasmid>
    </source>
</reference>
<feature type="chain" id="PRO_5037608648" evidence="1">
    <location>
        <begin position="19"/>
        <end position="204"/>
    </location>
</feature>
<dbReference type="PANTHER" id="PTHR39176">
    <property type="entry name" value="PERIPLASMIC PROTEIN-RELATED"/>
    <property type="match status" value="1"/>
</dbReference>
<gene>
    <name evidence="3" type="ORF">J5O05_21410</name>
</gene>
<dbReference type="EMBL" id="CP072135">
    <property type="protein sequence ID" value="QTH73327.1"/>
    <property type="molecule type" value="Genomic_DNA"/>
</dbReference>
<dbReference type="PANTHER" id="PTHR39176:SF1">
    <property type="entry name" value="PERIPLASMIC PROTEIN"/>
    <property type="match status" value="1"/>
</dbReference>
<feature type="signal peptide" evidence="1">
    <location>
        <begin position="1"/>
        <end position="18"/>
    </location>
</feature>
<feature type="domain" description="Lysozyme inhibitor LprI-like N-terminal" evidence="2">
    <location>
        <begin position="106"/>
        <end position="198"/>
    </location>
</feature>
<geneLocation type="plasmid" evidence="3 4">
    <name>unnamed5</name>
</geneLocation>
<evidence type="ECO:0000313" key="4">
    <source>
        <dbReference type="Proteomes" id="UP000664904"/>
    </source>
</evidence>
<organism evidence="3 4">
    <name type="scientific">Pseudoalteromonas xiamenensis</name>
    <dbReference type="NCBI Taxonomy" id="882626"/>
    <lineage>
        <taxon>Bacteria</taxon>
        <taxon>Pseudomonadati</taxon>
        <taxon>Pseudomonadota</taxon>
        <taxon>Gammaproteobacteria</taxon>
        <taxon>Alteromonadales</taxon>
        <taxon>Pseudoalteromonadaceae</taxon>
        <taxon>Pseudoalteromonas</taxon>
    </lineage>
</organism>
<keyword evidence="1" id="KW-0732">Signal</keyword>
<dbReference type="KEGG" id="pxi:J5O05_21410"/>